<dbReference type="Gene3D" id="3.10.580.10">
    <property type="entry name" value="CBS-domain"/>
    <property type="match status" value="1"/>
</dbReference>
<evidence type="ECO:0000313" key="4">
    <source>
        <dbReference type="EMBL" id="PTQ83715.1"/>
    </source>
</evidence>
<accession>A0A0S3ALF1</accession>
<evidence type="ECO:0000313" key="9">
    <source>
        <dbReference type="Proteomes" id="UP000244110"/>
    </source>
</evidence>
<evidence type="ECO:0000313" key="5">
    <source>
        <dbReference type="EMBL" id="SDT91685.1"/>
    </source>
</evidence>
<keyword evidence="2" id="KW-0129">CBS domain</keyword>
<reference evidence="7" key="1">
    <citation type="submission" date="2016-10" db="EMBL/GenBank/DDBJ databases">
        <authorList>
            <person name="Varghese N."/>
            <person name="Submissions S."/>
        </authorList>
    </citation>
    <scope>NUCLEOTIDE SEQUENCE [LARGE SCALE GENOMIC DNA]</scope>
    <source>
        <strain evidence="7">Nm10</strain>
    </source>
</reference>
<dbReference type="EMBL" id="QAOL01000022">
    <property type="protein sequence ID" value="PTQ83715.1"/>
    <property type="molecule type" value="Genomic_DNA"/>
</dbReference>
<dbReference type="EMBL" id="OCMU01000001">
    <property type="protein sequence ID" value="SOD19458.1"/>
    <property type="molecule type" value="Genomic_DNA"/>
</dbReference>
<name>A0A0S3ALF1_9PROT</name>
<evidence type="ECO:0000313" key="7">
    <source>
        <dbReference type="Proteomes" id="UP000182882"/>
    </source>
</evidence>
<dbReference type="Pfam" id="PF00571">
    <property type="entry name" value="CBS"/>
    <property type="match status" value="2"/>
</dbReference>
<protein>
    <submittedName>
        <fullName evidence="4">CBS domain protein</fullName>
    </submittedName>
    <submittedName>
        <fullName evidence="5">CBS domain-containing protein</fullName>
    </submittedName>
</protein>
<evidence type="ECO:0000256" key="1">
    <source>
        <dbReference type="ARBA" id="ARBA00022737"/>
    </source>
</evidence>
<dbReference type="Proteomes" id="UP000244110">
    <property type="component" value="Unassembled WGS sequence"/>
</dbReference>
<dbReference type="SUPFAM" id="SSF54631">
    <property type="entry name" value="CBS-domain pair"/>
    <property type="match status" value="1"/>
</dbReference>
<evidence type="ECO:0000313" key="6">
    <source>
        <dbReference type="EMBL" id="SOD19458.1"/>
    </source>
</evidence>
<evidence type="ECO:0000313" key="8">
    <source>
        <dbReference type="Proteomes" id="UP000219335"/>
    </source>
</evidence>
<dbReference type="InterPro" id="IPR051462">
    <property type="entry name" value="CBS_domain-containing"/>
</dbReference>
<organism evidence="4 9">
    <name type="scientific">Nitrosomonas ureae</name>
    <dbReference type="NCBI Taxonomy" id="44577"/>
    <lineage>
        <taxon>Bacteria</taxon>
        <taxon>Pseudomonadati</taxon>
        <taxon>Pseudomonadota</taxon>
        <taxon>Betaproteobacteria</taxon>
        <taxon>Nitrosomonadales</taxon>
        <taxon>Nitrosomonadaceae</taxon>
        <taxon>Nitrosomonas</taxon>
    </lineage>
</organism>
<reference evidence="4 9" key="4">
    <citation type="submission" date="2018-04" db="EMBL/GenBank/DDBJ databases">
        <title>Active sludge and wastewater microbial communities from Klosterneuburg, Austria.</title>
        <authorList>
            <person name="Wagner M."/>
        </authorList>
    </citation>
    <scope>NUCLEOTIDE SEQUENCE [LARGE SCALE GENOMIC DNA]</scope>
    <source>
        <strain evidence="4 9">Nm4</strain>
    </source>
</reference>
<dbReference type="PANTHER" id="PTHR48108">
    <property type="entry name" value="CBS DOMAIN-CONTAINING PROTEIN CBSX2, CHLOROPLASTIC"/>
    <property type="match status" value="1"/>
</dbReference>
<dbReference type="Proteomes" id="UP000182882">
    <property type="component" value="Unassembled WGS sequence"/>
</dbReference>
<sequence length="149" mass="16887">MTIGEICNREVIVIQRDETAQEAAKLMRQFHVGAVIVIDKPNGRAVPVGMVTDRDLIVEIMATELDETVITVGDIMVPDIFTVKENTEMHEAIELMRRKTIRRLPVVDDAGELIGILTLDDALQWLSESLLDLAKLVKYEQKKEVRHRP</sequence>
<evidence type="ECO:0000256" key="2">
    <source>
        <dbReference type="PROSITE-ProRule" id="PRU00703"/>
    </source>
</evidence>
<feature type="domain" description="CBS" evidence="3">
    <location>
        <begin position="7"/>
        <end position="67"/>
    </location>
</feature>
<evidence type="ECO:0000259" key="3">
    <source>
        <dbReference type="PROSITE" id="PS51371"/>
    </source>
</evidence>
<dbReference type="RefSeq" id="WP_062559630.1">
    <property type="nucleotide sequence ID" value="NZ_CP013341.1"/>
</dbReference>
<feature type="domain" description="CBS" evidence="3">
    <location>
        <begin position="76"/>
        <end position="133"/>
    </location>
</feature>
<keyword evidence="7" id="KW-1185">Reference proteome</keyword>
<dbReference type="AlphaFoldDB" id="A0A0S3ALF1"/>
<dbReference type="CDD" id="cd17775">
    <property type="entry name" value="CBS_pair_bact_arch"/>
    <property type="match status" value="1"/>
</dbReference>
<proteinExistence type="predicted"/>
<gene>
    <name evidence="4" type="ORF">C8R28_102241</name>
    <name evidence="5" type="ORF">SAMN05216406_11061</name>
    <name evidence="6" type="ORF">SAMN06297164_2456</name>
</gene>
<dbReference type="Proteomes" id="UP000219335">
    <property type="component" value="Unassembled WGS sequence"/>
</dbReference>
<keyword evidence="1" id="KW-0677">Repeat</keyword>
<dbReference type="InterPro" id="IPR000644">
    <property type="entry name" value="CBS_dom"/>
</dbReference>
<dbReference type="SMART" id="SM00116">
    <property type="entry name" value="CBS"/>
    <property type="match status" value="2"/>
</dbReference>
<dbReference type="PROSITE" id="PS51371">
    <property type="entry name" value="CBS"/>
    <property type="match status" value="2"/>
</dbReference>
<dbReference type="InterPro" id="IPR046342">
    <property type="entry name" value="CBS_dom_sf"/>
</dbReference>
<dbReference type="KEGG" id="nur:ATY38_12710"/>
<reference evidence="5" key="2">
    <citation type="submission" date="2016-10" db="EMBL/GenBank/DDBJ databases">
        <authorList>
            <person name="de Groot N.N."/>
        </authorList>
    </citation>
    <scope>NUCLEOTIDE SEQUENCE [LARGE SCALE GENOMIC DNA]</scope>
    <source>
        <strain evidence="5">Nm10</strain>
    </source>
</reference>
<reference evidence="6 8" key="3">
    <citation type="submission" date="2017-09" db="EMBL/GenBank/DDBJ databases">
        <authorList>
            <person name="Ehlers B."/>
            <person name="Leendertz F.H."/>
        </authorList>
    </citation>
    <scope>NUCLEOTIDE SEQUENCE [LARGE SCALE GENOMIC DNA]</scope>
    <source>
        <strain evidence="6 8">Nm42</strain>
    </source>
</reference>
<dbReference type="PANTHER" id="PTHR48108:SF26">
    <property type="entry name" value="CBS DOMAIN-CONTAINING PROTEIN DDB_G0289609"/>
    <property type="match status" value="1"/>
</dbReference>
<dbReference type="EMBL" id="FNLN01000010">
    <property type="protein sequence ID" value="SDT91685.1"/>
    <property type="molecule type" value="Genomic_DNA"/>
</dbReference>